<evidence type="ECO:0000256" key="2">
    <source>
        <dbReference type="SAM" id="SignalP"/>
    </source>
</evidence>
<dbReference type="OrthoDB" id="5383130at2"/>
<protein>
    <recommendedName>
        <fullName evidence="5">Lipoprotein</fullName>
    </recommendedName>
</protein>
<reference evidence="3 4" key="1">
    <citation type="submission" date="2019-06" db="EMBL/GenBank/DDBJ databases">
        <authorList>
            <person name="Livingstone P."/>
            <person name="Whitworth D."/>
        </authorList>
    </citation>
    <scope>NUCLEOTIDE SEQUENCE [LARGE SCALE GENOMIC DNA]</scope>
    <source>
        <strain evidence="3 4">AM401</strain>
    </source>
</reference>
<organism evidence="3 4">
    <name type="scientific">Myxococcus llanfairpwllgwyngyllgogerychwyrndrobwllllantysiliogogogochensis</name>
    <dbReference type="NCBI Taxonomy" id="2590453"/>
    <lineage>
        <taxon>Bacteria</taxon>
        <taxon>Pseudomonadati</taxon>
        <taxon>Myxococcota</taxon>
        <taxon>Myxococcia</taxon>
        <taxon>Myxococcales</taxon>
        <taxon>Cystobacterineae</taxon>
        <taxon>Myxococcaceae</taxon>
        <taxon>Myxococcus</taxon>
    </lineage>
</organism>
<comment type="caution">
    <text evidence="3">The sequence shown here is derived from an EMBL/GenBank/DDBJ whole genome shotgun (WGS) entry which is preliminary data.</text>
</comment>
<dbReference type="Proteomes" id="UP000315369">
    <property type="component" value="Unassembled WGS sequence"/>
</dbReference>
<feature type="region of interest" description="Disordered" evidence="1">
    <location>
        <begin position="105"/>
        <end position="141"/>
    </location>
</feature>
<keyword evidence="2" id="KW-0732">Signal</keyword>
<evidence type="ECO:0000313" key="4">
    <source>
        <dbReference type="Proteomes" id="UP000315369"/>
    </source>
</evidence>
<proteinExistence type="predicted"/>
<evidence type="ECO:0008006" key="5">
    <source>
        <dbReference type="Google" id="ProtNLM"/>
    </source>
</evidence>
<feature type="compositionally biased region" description="Pro residues" evidence="1">
    <location>
        <begin position="23"/>
        <end position="36"/>
    </location>
</feature>
<feature type="region of interest" description="Disordered" evidence="1">
    <location>
        <begin position="21"/>
        <end position="46"/>
    </location>
</feature>
<keyword evidence="4" id="KW-1185">Reference proteome</keyword>
<evidence type="ECO:0000256" key="1">
    <source>
        <dbReference type="SAM" id="MobiDB-lite"/>
    </source>
</evidence>
<dbReference type="AlphaFoldDB" id="A0A540X267"/>
<name>A0A540X267_9BACT</name>
<evidence type="ECO:0000313" key="3">
    <source>
        <dbReference type="EMBL" id="TQF15352.1"/>
    </source>
</evidence>
<feature type="compositionally biased region" description="Basic residues" evidence="1">
    <location>
        <begin position="126"/>
        <end position="141"/>
    </location>
</feature>
<feature type="signal peptide" evidence="2">
    <location>
        <begin position="1"/>
        <end position="20"/>
    </location>
</feature>
<dbReference type="EMBL" id="VIFM01000045">
    <property type="protein sequence ID" value="TQF15352.1"/>
    <property type="molecule type" value="Genomic_DNA"/>
</dbReference>
<sequence length="141" mass="16154">MRIVLLIGGLLLASGCHLHARPPNRPSLPRPPPPSRPSSMSYNEAVDRGFGECRSRRYDCRLKEAHRTGNDIWKVKFFAAAPGARGHLHLEYDAFSRNLLRVDEKVKARRDDRDDDDDWDDDDHRHGHGKGKKKGHARRDD</sequence>
<gene>
    <name evidence="3" type="ORF">FJV41_13955</name>
</gene>
<dbReference type="PROSITE" id="PS51257">
    <property type="entry name" value="PROKAR_LIPOPROTEIN"/>
    <property type="match status" value="1"/>
</dbReference>
<feature type="chain" id="PRO_5022168838" description="Lipoprotein" evidence="2">
    <location>
        <begin position="21"/>
        <end position="141"/>
    </location>
</feature>
<accession>A0A540X267</accession>